<feature type="domain" description="Core-binding (CB)" evidence="8">
    <location>
        <begin position="6"/>
        <end position="87"/>
    </location>
</feature>
<dbReference type="Pfam" id="PF13495">
    <property type="entry name" value="Phage_int_SAM_4"/>
    <property type="match status" value="1"/>
</dbReference>
<evidence type="ECO:0000259" key="7">
    <source>
        <dbReference type="PROSITE" id="PS51898"/>
    </source>
</evidence>
<keyword evidence="10" id="KW-1185">Reference proteome</keyword>
<evidence type="ECO:0000256" key="1">
    <source>
        <dbReference type="ARBA" id="ARBA00008857"/>
    </source>
</evidence>
<evidence type="ECO:0000313" key="9">
    <source>
        <dbReference type="EMBL" id="BCZ84440.1"/>
    </source>
</evidence>
<feature type="region of interest" description="Disordered" evidence="6">
    <location>
        <begin position="369"/>
        <end position="400"/>
    </location>
</feature>
<evidence type="ECO:0000256" key="2">
    <source>
        <dbReference type="ARBA" id="ARBA00022908"/>
    </source>
</evidence>
<sequence>MTSLPANISPLRQRMIDDMRMRQLAPKTQDIYLHIVREFTRFLGRSPDTATVEDLRRYQLYLVDHGTSAVSLNHAITGLKFFFTVTLDRPELMVRMQPVRVPRILPVVLSPDEVRRLIEAAGNLKHQTALSVAYGAGLRASEVVALKVTDVDSERMTLRVDQGKGRRDRYAMLSPVLLERLRVWWRVARAQGKMPDGGWLFPGLDPLDQLETDSKRLFRPSEDVPADEGATEFEKCFVNVGPTFEANAKTTEVVKPRMSTFDNPAEFAQTTAVFCPALGNHRLDAALAKFLAMRLGVIATVCVDDLGFLKRPATYATNRWSGINQRQQLGDVVAIRACQDRADRNAIGVYEDVVLGTWSRAIRGVRTSFSPAPTARTDEESTAAREKSSSPASRNFASSSSCNRFHTPAFCQSRNRLQQVEPEPNPNFVDRSRQRIPVLSTNRMPFSAARFATGNRPGYFLRRGFGVGSNGSISAHSSSSTIGAPILGSSCSDDQG</sequence>
<dbReference type="Pfam" id="PF00589">
    <property type="entry name" value="Phage_integrase"/>
    <property type="match status" value="1"/>
</dbReference>
<dbReference type="PANTHER" id="PTHR30349:SF64">
    <property type="entry name" value="PROPHAGE INTEGRASE INTD-RELATED"/>
    <property type="match status" value="1"/>
</dbReference>
<evidence type="ECO:0000256" key="4">
    <source>
        <dbReference type="ARBA" id="ARBA00023172"/>
    </source>
</evidence>
<evidence type="ECO:0000313" key="10">
    <source>
        <dbReference type="Proteomes" id="UP001319874"/>
    </source>
</evidence>
<dbReference type="InterPro" id="IPR004107">
    <property type="entry name" value="Integrase_SAM-like_N"/>
</dbReference>
<dbReference type="PROSITE" id="PS51900">
    <property type="entry name" value="CB"/>
    <property type="match status" value="1"/>
</dbReference>
<dbReference type="InterPro" id="IPR050090">
    <property type="entry name" value="Tyrosine_recombinase_XerCD"/>
</dbReference>
<accession>A0ABM7TZY7</accession>
<evidence type="ECO:0000256" key="3">
    <source>
        <dbReference type="ARBA" id="ARBA00023125"/>
    </source>
</evidence>
<evidence type="ECO:0000256" key="6">
    <source>
        <dbReference type="SAM" id="MobiDB-lite"/>
    </source>
</evidence>
<feature type="compositionally biased region" description="Basic and acidic residues" evidence="6">
    <location>
        <begin position="376"/>
        <end position="388"/>
    </location>
</feature>
<gene>
    <name evidence="9" type="ORF">PTKU64_81150</name>
</gene>
<evidence type="ECO:0008006" key="11">
    <source>
        <dbReference type="Google" id="ProtNLM"/>
    </source>
</evidence>
<dbReference type="PANTHER" id="PTHR30349">
    <property type="entry name" value="PHAGE INTEGRASE-RELATED"/>
    <property type="match status" value="1"/>
</dbReference>
<comment type="similarity">
    <text evidence="1">Belongs to the 'phage' integrase family.</text>
</comment>
<keyword evidence="2" id="KW-0229">DNA integration</keyword>
<dbReference type="EMBL" id="AP024958">
    <property type="protein sequence ID" value="BCZ84440.1"/>
    <property type="molecule type" value="Genomic_DNA"/>
</dbReference>
<dbReference type="InterPro" id="IPR002104">
    <property type="entry name" value="Integrase_catalytic"/>
</dbReference>
<evidence type="ECO:0000256" key="5">
    <source>
        <dbReference type="PROSITE-ProRule" id="PRU01248"/>
    </source>
</evidence>
<protein>
    <recommendedName>
        <fullName evidence="11">Integrase</fullName>
    </recommendedName>
</protein>
<dbReference type="InterPro" id="IPR010998">
    <property type="entry name" value="Integrase_recombinase_N"/>
</dbReference>
<feature type="domain" description="Tyr recombinase" evidence="7">
    <location>
        <begin position="104"/>
        <end position="288"/>
    </location>
</feature>
<dbReference type="InterPro" id="IPR013762">
    <property type="entry name" value="Integrase-like_cat_sf"/>
</dbReference>
<proteinExistence type="inferred from homology"/>
<dbReference type="Gene3D" id="1.10.150.130">
    <property type="match status" value="1"/>
</dbReference>
<feature type="compositionally biased region" description="Low complexity" evidence="6">
    <location>
        <begin position="389"/>
        <end position="400"/>
    </location>
</feature>
<evidence type="ECO:0000259" key="8">
    <source>
        <dbReference type="PROSITE" id="PS51900"/>
    </source>
</evidence>
<dbReference type="InterPro" id="IPR011010">
    <property type="entry name" value="DNA_brk_join_enz"/>
</dbReference>
<dbReference type="PROSITE" id="PS51898">
    <property type="entry name" value="TYR_RECOMBINASE"/>
    <property type="match status" value="1"/>
</dbReference>
<name>A0ABM7TZY7_9BURK</name>
<dbReference type="Gene3D" id="1.10.443.10">
    <property type="entry name" value="Intergrase catalytic core"/>
    <property type="match status" value="1"/>
</dbReference>
<feature type="region of interest" description="Disordered" evidence="6">
    <location>
        <begin position="472"/>
        <end position="496"/>
    </location>
</feature>
<dbReference type="Proteomes" id="UP001319874">
    <property type="component" value="Chromosome 4"/>
</dbReference>
<keyword evidence="3 5" id="KW-0238">DNA-binding</keyword>
<dbReference type="SUPFAM" id="SSF56349">
    <property type="entry name" value="DNA breaking-rejoining enzymes"/>
    <property type="match status" value="1"/>
</dbReference>
<dbReference type="InterPro" id="IPR044068">
    <property type="entry name" value="CB"/>
</dbReference>
<reference evidence="9 10" key="1">
    <citation type="journal article" date="2022" name="Front. Microbiol.">
        <title>Identification and characterization of a novel class of self-sufficient cytochrome P450 hydroxylase involved in cyclohexanecarboxylate degradation in Paraburkholderia terrae strain KU-64.</title>
        <authorList>
            <person name="Yamamoto T."/>
            <person name="Hasegawa Y."/>
            <person name="Iwaki H."/>
        </authorList>
    </citation>
    <scope>NUCLEOTIDE SEQUENCE [LARGE SCALE GENOMIC DNA]</scope>
    <source>
        <strain evidence="9 10">KU-64</strain>
    </source>
</reference>
<organism evidence="9 10">
    <name type="scientific">Paraburkholderia terrae</name>
    <dbReference type="NCBI Taxonomy" id="311230"/>
    <lineage>
        <taxon>Bacteria</taxon>
        <taxon>Pseudomonadati</taxon>
        <taxon>Pseudomonadota</taxon>
        <taxon>Betaproteobacteria</taxon>
        <taxon>Burkholderiales</taxon>
        <taxon>Burkholderiaceae</taxon>
        <taxon>Paraburkholderia</taxon>
    </lineage>
</organism>
<keyword evidence="4" id="KW-0233">DNA recombination</keyword>